<protein>
    <submittedName>
        <fullName evidence="2">Uncharacterized protein</fullName>
    </submittedName>
</protein>
<proteinExistence type="predicted"/>
<accession>A0ABT2LV16</accession>
<dbReference type="RefSeq" id="WP_260907282.1">
    <property type="nucleotide sequence ID" value="NZ_JAOCZP010000013.1"/>
</dbReference>
<organism evidence="2 3">
    <name type="scientific">Chelativorans salis</name>
    <dbReference type="NCBI Taxonomy" id="2978478"/>
    <lineage>
        <taxon>Bacteria</taxon>
        <taxon>Pseudomonadati</taxon>
        <taxon>Pseudomonadota</taxon>
        <taxon>Alphaproteobacteria</taxon>
        <taxon>Hyphomicrobiales</taxon>
        <taxon>Phyllobacteriaceae</taxon>
        <taxon>Chelativorans</taxon>
    </lineage>
</organism>
<sequence>MMGDMMDMMGGMGWMMGGIGIIWILVLVGLVLGIAALVKYLQR</sequence>
<feature type="transmembrane region" description="Helical" evidence="1">
    <location>
        <begin position="12"/>
        <end position="38"/>
    </location>
</feature>
<name>A0ABT2LV16_9HYPH</name>
<keyword evidence="1" id="KW-0812">Transmembrane</keyword>
<dbReference type="Proteomes" id="UP001320831">
    <property type="component" value="Unassembled WGS sequence"/>
</dbReference>
<keyword evidence="1" id="KW-0472">Membrane</keyword>
<evidence type="ECO:0000313" key="2">
    <source>
        <dbReference type="EMBL" id="MCT7378366.1"/>
    </source>
</evidence>
<keyword evidence="1" id="KW-1133">Transmembrane helix</keyword>
<reference evidence="2 3" key="1">
    <citation type="submission" date="2022-09" db="EMBL/GenBank/DDBJ databases">
        <title>Chelativorans salina sp. nov., a novel slightly halophilic bacterium isolated from a saline lake sediment enrichment.</title>
        <authorList>
            <person name="Gao L."/>
            <person name="Fang B.-Z."/>
            <person name="Li W.-J."/>
        </authorList>
    </citation>
    <scope>NUCLEOTIDE SEQUENCE [LARGE SCALE GENOMIC DNA]</scope>
    <source>
        <strain evidence="2 3">EGI FJ00035</strain>
    </source>
</reference>
<keyword evidence="3" id="KW-1185">Reference proteome</keyword>
<dbReference type="EMBL" id="JAOCZP010000013">
    <property type="protein sequence ID" value="MCT7378366.1"/>
    <property type="molecule type" value="Genomic_DNA"/>
</dbReference>
<evidence type="ECO:0000313" key="3">
    <source>
        <dbReference type="Proteomes" id="UP001320831"/>
    </source>
</evidence>
<comment type="caution">
    <text evidence="2">The sequence shown here is derived from an EMBL/GenBank/DDBJ whole genome shotgun (WGS) entry which is preliminary data.</text>
</comment>
<evidence type="ECO:0000256" key="1">
    <source>
        <dbReference type="SAM" id="Phobius"/>
    </source>
</evidence>
<gene>
    <name evidence="2" type="ORF">N5A92_25475</name>
</gene>